<accession>X1EYA5</accession>
<dbReference type="EMBL" id="BART01036698">
    <property type="protein sequence ID" value="GAH13578.1"/>
    <property type="molecule type" value="Genomic_DNA"/>
</dbReference>
<evidence type="ECO:0000313" key="1">
    <source>
        <dbReference type="EMBL" id="GAH13578.1"/>
    </source>
</evidence>
<name>X1EYA5_9ZZZZ</name>
<sequence length="47" mass="5082">MAQTKTDCYSYVDDAELLQTIADAGYILNGGEPLTINNTLLDEDSGK</sequence>
<reference evidence="1" key="1">
    <citation type="journal article" date="2014" name="Front. Microbiol.">
        <title>High frequency of phylogenetically diverse reductive dehalogenase-homologous genes in deep subseafloor sedimentary metagenomes.</title>
        <authorList>
            <person name="Kawai M."/>
            <person name="Futagami T."/>
            <person name="Toyoda A."/>
            <person name="Takaki Y."/>
            <person name="Nishi S."/>
            <person name="Hori S."/>
            <person name="Arai W."/>
            <person name="Tsubouchi T."/>
            <person name="Morono Y."/>
            <person name="Uchiyama I."/>
            <person name="Ito T."/>
            <person name="Fujiyama A."/>
            <person name="Inagaki F."/>
            <person name="Takami H."/>
        </authorList>
    </citation>
    <scope>NUCLEOTIDE SEQUENCE</scope>
    <source>
        <strain evidence="1">Expedition CK06-06</strain>
    </source>
</reference>
<proteinExistence type="predicted"/>
<dbReference type="AlphaFoldDB" id="X1EYA5"/>
<gene>
    <name evidence="1" type="ORF">S01H4_61761</name>
</gene>
<protein>
    <submittedName>
        <fullName evidence="1">Uncharacterized protein</fullName>
    </submittedName>
</protein>
<organism evidence="1">
    <name type="scientific">marine sediment metagenome</name>
    <dbReference type="NCBI Taxonomy" id="412755"/>
    <lineage>
        <taxon>unclassified sequences</taxon>
        <taxon>metagenomes</taxon>
        <taxon>ecological metagenomes</taxon>
    </lineage>
</organism>
<feature type="non-terminal residue" evidence="1">
    <location>
        <position position="47"/>
    </location>
</feature>
<comment type="caution">
    <text evidence="1">The sequence shown here is derived from an EMBL/GenBank/DDBJ whole genome shotgun (WGS) entry which is preliminary data.</text>
</comment>